<dbReference type="EMBL" id="JAVHJM010000003">
    <property type="protein sequence ID" value="KAK6516166.1"/>
    <property type="molecule type" value="Genomic_DNA"/>
</dbReference>
<feature type="compositionally biased region" description="Polar residues" evidence="1">
    <location>
        <begin position="236"/>
        <end position="247"/>
    </location>
</feature>
<dbReference type="Proteomes" id="UP001307849">
    <property type="component" value="Unassembled WGS sequence"/>
</dbReference>
<comment type="caution">
    <text evidence="2">The sequence shown here is derived from an EMBL/GenBank/DDBJ whole genome shotgun (WGS) entry which is preliminary data.</text>
</comment>
<dbReference type="AlphaFoldDB" id="A0AAN8S085"/>
<reference evidence="2 3" key="1">
    <citation type="submission" date="2019-10" db="EMBL/GenBank/DDBJ databases">
        <authorList>
            <person name="Palmer J.M."/>
        </authorList>
    </citation>
    <scope>NUCLEOTIDE SEQUENCE [LARGE SCALE GENOMIC DNA]</scope>
    <source>
        <strain evidence="2 3">TWF506</strain>
    </source>
</reference>
<protein>
    <submittedName>
        <fullName evidence="2">Uncharacterized protein</fullName>
    </submittedName>
</protein>
<feature type="compositionally biased region" description="Basic and acidic residues" evidence="1">
    <location>
        <begin position="211"/>
        <end position="222"/>
    </location>
</feature>
<organism evidence="2 3">
    <name type="scientific">Arthrobotrys conoides</name>
    <dbReference type="NCBI Taxonomy" id="74498"/>
    <lineage>
        <taxon>Eukaryota</taxon>
        <taxon>Fungi</taxon>
        <taxon>Dikarya</taxon>
        <taxon>Ascomycota</taxon>
        <taxon>Pezizomycotina</taxon>
        <taxon>Orbiliomycetes</taxon>
        <taxon>Orbiliales</taxon>
        <taxon>Orbiliaceae</taxon>
        <taxon>Arthrobotrys</taxon>
    </lineage>
</organism>
<sequence length="382" mass="41976">MSTSPSSLKSTARGFELLLMPYNVMKKMTSVQTLALGDISTDYGDGSIFVTIEISEPEEVAQGKEVSSLCITFPSGKFCVGRLKYTELHKCVIYYRRGDGEENASIWLLSVSLPQLEPKTKAPNSPWKLMQAYPGADTPERRDALYMRCPAGRQITAEFFRSCELGNLRCGNLDVQICDTFDPEGHLRRGVLANDFLIRIDSETLLKILRDPNSKSKKRDDSPPPELMAHIDDTPEQSGTPSLSVSPESHGGKEFASALSTREDASGRKISAPSIVMSEIEPNSGMPIPEVHILDDPCPSSASCLFLVSLQTASIPEPKPAGSQSLLNLEDDFVGLGNFEQKSWVDILSEELYLGEVAEAKSVAKSSCWLDLLKEEFHGVYD</sequence>
<keyword evidence="3" id="KW-1185">Reference proteome</keyword>
<evidence type="ECO:0000313" key="3">
    <source>
        <dbReference type="Proteomes" id="UP001307849"/>
    </source>
</evidence>
<accession>A0AAN8S085</accession>
<proteinExistence type="predicted"/>
<evidence type="ECO:0000256" key="1">
    <source>
        <dbReference type="SAM" id="MobiDB-lite"/>
    </source>
</evidence>
<evidence type="ECO:0000313" key="2">
    <source>
        <dbReference type="EMBL" id="KAK6516166.1"/>
    </source>
</evidence>
<gene>
    <name evidence="2" type="ORF">TWF506_006078</name>
</gene>
<feature type="region of interest" description="Disordered" evidence="1">
    <location>
        <begin position="211"/>
        <end position="268"/>
    </location>
</feature>
<name>A0AAN8S085_9PEZI</name>